<proteinExistence type="predicted"/>
<keyword evidence="2" id="KW-1185">Reference proteome</keyword>
<accession>A0ABQ0D5X1</accession>
<dbReference type="RefSeq" id="WP_369607759.1">
    <property type="nucleotide sequence ID" value="NZ_BAAFHN010000058.1"/>
</dbReference>
<evidence type="ECO:0000313" key="2">
    <source>
        <dbReference type="Proteomes" id="UP001562457"/>
    </source>
</evidence>
<organism evidence="1 2">
    <name type="scientific">Helicobacter trogontum</name>
    <dbReference type="NCBI Taxonomy" id="50960"/>
    <lineage>
        <taxon>Bacteria</taxon>
        <taxon>Pseudomonadati</taxon>
        <taxon>Campylobacterota</taxon>
        <taxon>Epsilonproteobacteria</taxon>
        <taxon>Campylobacterales</taxon>
        <taxon>Helicobacteraceae</taxon>
        <taxon>Helicobacter</taxon>
    </lineage>
</organism>
<dbReference type="Proteomes" id="UP001562457">
    <property type="component" value="Unassembled WGS sequence"/>
</dbReference>
<gene>
    <name evidence="1" type="ORF">NHP164001_17790</name>
</gene>
<dbReference type="EMBL" id="BAAFHN010000058">
    <property type="protein sequence ID" value="GAB0173758.1"/>
    <property type="molecule type" value="Genomic_DNA"/>
</dbReference>
<evidence type="ECO:0000313" key="1">
    <source>
        <dbReference type="EMBL" id="GAB0173758.1"/>
    </source>
</evidence>
<protein>
    <submittedName>
        <fullName evidence="1">Uncharacterized protein</fullName>
    </submittedName>
</protein>
<sequence>MKEYFLADILFRDEAYLLLTMLRKKNMGFRCRFIEKHGRKRRVCNIKEIAMYLEIAKEFKYACNNYVASDKRRRMNLIEKLEKFIKDYSWLNK</sequence>
<name>A0ABQ0D5X1_9HELI</name>
<reference evidence="1 2" key="1">
    <citation type="submission" date="2024-06" db="EMBL/GenBank/DDBJ databases">
        <title>Draft genome sequence of Helicobacter trogontum NHP16-4001.</title>
        <authorList>
            <person name="Rimbara E."/>
            <person name="Suzuki M."/>
        </authorList>
    </citation>
    <scope>NUCLEOTIDE SEQUENCE [LARGE SCALE GENOMIC DNA]</scope>
    <source>
        <strain evidence="1 2">NHP16-4001</strain>
    </source>
</reference>
<comment type="caution">
    <text evidence="1">The sequence shown here is derived from an EMBL/GenBank/DDBJ whole genome shotgun (WGS) entry which is preliminary data.</text>
</comment>